<accession>A0A8J9YEE8</accession>
<evidence type="ECO:0000313" key="3">
    <source>
        <dbReference type="EMBL" id="CAH0723196.1"/>
    </source>
</evidence>
<organism evidence="3 4">
    <name type="scientific">Brenthis ino</name>
    <name type="common">lesser marbled fritillary</name>
    <dbReference type="NCBI Taxonomy" id="405034"/>
    <lineage>
        <taxon>Eukaryota</taxon>
        <taxon>Metazoa</taxon>
        <taxon>Ecdysozoa</taxon>
        <taxon>Arthropoda</taxon>
        <taxon>Hexapoda</taxon>
        <taxon>Insecta</taxon>
        <taxon>Pterygota</taxon>
        <taxon>Neoptera</taxon>
        <taxon>Endopterygota</taxon>
        <taxon>Lepidoptera</taxon>
        <taxon>Glossata</taxon>
        <taxon>Ditrysia</taxon>
        <taxon>Papilionoidea</taxon>
        <taxon>Nymphalidae</taxon>
        <taxon>Heliconiinae</taxon>
        <taxon>Argynnini</taxon>
        <taxon>Brenthis</taxon>
    </lineage>
</organism>
<dbReference type="Proteomes" id="UP000838878">
    <property type="component" value="Chromosome 3"/>
</dbReference>
<dbReference type="Proteomes" id="UP000838878">
    <property type="component" value="Chromosome 10"/>
</dbReference>
<dbReference type="AlphaFoldDB" id="A0A8J9YEE8"/>
<reference evidence="3" key="1">
    <citation type="submission" date="2021-12" db="EMBL/GenBank/DDBJ databases">
        <authorList>
            <person name="Martin H S."/>
        </authorList>
    </citation>
    <scope>NUCLEOTIDE SEQUENCE</scope>
</reference>
<evidence type="ECO:0000313" key="2">
    <source>
        <dbReference type="EMBL" id="CAH0715072.1"/>
    </source>
</evidence>
<proteinExistence type="predicted"/>
<keyword evidence="4" id="KW-1185">Reference proteome</keyword>
<dbReference type="EMBL" id="OV170230">
    <property type="protein sequence ID" value="CAH0715072.1"/>
    <property type="molecule type" value="Genomic_DNA"/>
</dbReference>
<dbReference type="OrthoDB" id="422540at2759"/>
<dbReference type="EMBL" id="OV170223">
    <property type="protein sequence ID" value="CAH0723196.1"/>
    <property type="molecule type" value="Genomic_DNA"/>
</dbReference>
<feature type="region of interest" description="Disordered" evidence="1">
    <location>
        <begin position="59"/>
        <end position="92"/>
    </location>
</feature>
<evidence type="ECO:0000256" key="1">
    <source>
        <dbReference type="SAM" id="MobiDB-lite"/>
    </source>
</evidence>
<gene>
    <name evidence="2" type="ORF">BINO364_LOCUS2053</name>
    <name evidence="3" type="ORF">BINO364_LOCUS9058</name>
</gene>
<name>A0A8J9YEE8_9NEOP</name>
<protein>
    <submittedName>
        <fullName evidence="2 3">Uncharacterized protein</fullName>
    </submittedName>
</protein>
<feature type="non-terminal residue" evidence="3">
    <location>
        <position position="104"/>
    </location>
</feature>
<feature type="compositionally biased region" description="Pro residues" evidence="1">
    <location>
        <begin position="75"/>
        <end position="85"/>
    </location>
</feature>
<sequence length="104" mass="11403">MTDSKAPTPSDDHIPQVSHIALKLPPFWSGRVVAWFAQAEANFEISECFLDRTFPRLTRAPDSVSTKPTAAPAATPQPAPSPLPAAPIRTRSGRRVRFKQVLDL</sequence>
<evidence type="ECO:0000313" key="4">
    <source>
        <dbReference type="Proteomes" id="UP000838878"/>
    </source>
</evidence>